<dbReference type="GO" id="GO:0003723">
    <property type="term" value="F:RNA binding"/>
    <property type="evidence" value="ECO:0007669"/>
    <property type="project" value="InterPro"/>
</dbReference>
<dbReference type="GO" id="GO:0004349">
    <property type="term" value="F:glutamate 5-kinase activity"/>
    <property type="evidence" value="ECO:0007669"/>
    <property type="project" value="UniProtKB-UniRule"/>
</dbReference>
<feature type="binding site" evidence="8">
    <location>
        <position position="48"/>
    </location>
    <ligand>
        <name>substrate</name>
    </ligand>
</feature>
<dbReference type="SMART" id="SM00359">
    <property type="entry name" value="PUA"/>
    <property type="match status" value="1"/>
</dbReference>
<dbReference type="EMBL" id="VXRG01000135">
    <property type="protein sequence ID" value="MXY95070.1"/>
    <property type="molecule type" value="Genomic_DNA"/>
</dbReference>
<dbReference type="InterPro" id="IPR041739">
    <property type="entry name" value="G5K_ProB"/>
</dbReference>
<comment type="subcellular location">
    <subcellularLocation>
        <location evidence="8">Cytoplasm</location>
    </subcellularLocation>
</comment>
<sequence>MYRKIVVKLGTGVLTKGTRFLNQPQMVELTRQIASLHHQKKELIVCSSGAQAAGRARLRFPDLPDTLSSRQMLAAVGQSRLMLMWERFFEIYGIHVGQILLTRADTENRQRFLNARDTFSALLKHQIVPIVNENDAVVVEEIKVGDNDNLSALVAVLTDADLLLMLTDQEGLFTADPRTDPNAKLIPEVQTIDDSLRALAGNTQSALGIGGMSTKLQAADIACRAGTDVVIADGSAPDVILRAVSGQQVGTRFPAQEAPLENRKRWILAGPAPSGRLLVDAGAAKALRLQGNSLLPVGITTVEGEFERGDAVYVKEKNGPNLARGITRYSSADLKRICGCQSNEISERLGYGYGPVALHRNDMILLE</sequence>
<keyword evidence="1 8" id="KW-0963">Cytoplasm</keyword>
<evidence type="ECO:0000256" key="5">
    <source>
        <dbReference type="ARBA" id="ARBA00022741"/>
    </source>
</evidence>
<comment type="caution">
    <text evidence="10">The sequence shown here is derived from an EMBL/GenBank/DDBJ whole genome shotgun (WGS) entry which is preliminary data.</text>
</comment>
<dbReference type="InterPro" id="IPR001057">
    <property type="entry name" value="Glu/AcGlu_kinase"/>
</dbReference>
<gene>
    <name evidence="8 10" type="primary">proB</name>
    <name evidence="10" type="ORF">F4Y42_16640</name>
</gene>
<dbReference type="InterPro" id="IPR001048">
    <property type="entry name" value="Asp/Glu/Uridylate_kinase"/>
</dbReference>
<dbReference type="InterPro" id="IPR002478">
    <property type="entry name" value="PUA"/>
</dbReference>
<feature type="binding site" evidence="8">
    <location>
        <position position="135"/>
    </location>
    <ligand>
        <name>substrate</name>
    </ligand>
</feature>
<evidence type="ECO:0000256" key="4">
    <source>
        <dbReference type="ARBA" id="ARBA00022679"/>
    </source>
</evidence>
<dbReference type="PROSITE" id="PS00902">
    <property type="entry name" value="GLUTAMATE_5_KINASE"/>
    <property type="match status" value="1"/>
</dbReference>
<dbReference type="PROSITE" id="PS50890">
    <property type="entry name" value="PUA"/>
    <property type="match status" value="1"/>
</dbReference>
<proteinExistence type="inferred from homology"/>
<evidence type="ECO:0000256" key="2">
    <source>
        <dbReference type="ARBA" id="ARBA00022605"/>
    </source>
</evidence>
<feature type="domain" description="PUA" evidence="9">
    <location>
        <begin position="275"/>
        <end position="354"/>
    </location>
</feature>
<dbReference type="PRINTS" id="PR00474">
    <property type="entry name" value="GLU5KINASE"/>
</dbReference>
<dbReference type="InterPro" id="IPR011529">
    <property type="entry name" value="Glu_5kinase"/>
</dbReference>
<dbReference type="EC" id="2.7.2.11" evidence="8"/>
<dbReference type="SUPFAM" id="SSF88697">
    <property type="entry name" value="PUA domain-like"/>
    <property type="match status" value="1"/>
</dbReference>
<dbReference type="GO" id="GO:0005829">
    <property type="term" value="C:cytosol"/>
    <property type="evidence" value="ECO:0007669"/>
    <property type="project" value="TreeGrafter"/>
</dbReference>
<dbReference type="Pfam" id="PF01472">
    <property type="entry name" value="PUA"/>
    <property type="match status" value="1"/>
</dbReference>
<keyword evidence="2 8" id="KW-0028">Amino-acid biosynthesis</keyword>
<dbReference type="Gene3D" id="3.40.1160.10">
    <property type="entry name" value="Acetylglutamate kinase-like"/>
    <property type="match status" value="1"/>
</dbReference>
<dbReference type="InterPro" id="IPR015947">
    <property type="entry name" value="PUA-like_sf"/>
</dbReference>
<dbReference type="GO" id="GO:0055129">
    <property type="term" value="P:L-proline biosynthetic process"/>
    <property type="evidence" value="ECO:0007669"/>
    <property type="project" value="UniProtKB-UniRule"/>
</dbReference>
<name>A0A6B0YVI0_9CHLR</name>
<comment type="caution">
    <text evidence="8">Lacks conserved residue(s) required for the propagation of feature annotation.</text>
</comment>
<dbReference type="CDD" id="cd04242">
    <property type="entry name" value="AAK_G5K_ProB"/>
    <property type="match status" value="1"/>
</dbReference>
<evidence type="ECO:0000256" key="6">
    <source>
        <dbReference type="ARBA" id="ARBA00022777"/>
    </source>
</evidence>
<dbReference type="SUPFAM" id="SSF53633">
    <property type="entry name" value="Carbamate kinase-like"/>
    <property type="match status" value="1"/>
</dbReference>
<keyword evidence="5 8" id="KW-0547">Nucleotide-binding</keyword>
<keyword evidence="3 8" id="KW-0641">Proline biosynthesis</keyword>
<dbReference type="Pfam" id="PF00696">
    <property type="entry name" value="AA_kinase"/>
    <property type="match status" value="1"/>
</dbReference>
<evidence type="ECO:0000256" key="7">
    <source>
        <dbReference type="ARBA" id="ARBA00022840"/>
    </source>
</evidence>
<dbReference type="FunFam" id="3.40.1160.10:FF:000006">
    <property type="entry name" value="Glutamate 5-kinase"/>
    <property type="match status" value="1"/>
</dbReference>
<accession>A0A6B0YVI0</accession>
<dbReference type="NCBIfam" id="TIGR01027">
    <property type="entry name" value="proB"/>
    <property type="match status" value="1"/>
</dbReference>
<dbReference type="PANTHER" id="PTHR43654:SF1">
    <property type="entry name" value="ISOPENTENYL PHOSPHATE KINASE"/>
    <property type="match status" value="1"/>
</dbReference>
<evidence type="ECO:0000259" key="9">
    <source>
        <dbReference type="SMART" id="SM00359"/>
    </source>
</evidence>
<dbReference type="PANTHER" id="PTHR43654">
    <property type="entry name" value="GLUTAMATE 5-KINASE"/>
    <property type="match status" value="1"/>
</dbReference>
<protein>
    <recommendedName>
        <fullName evidence="8">Glutamate 5-kinase</fullName>
        <ecNumber evidence="8">2.7.2.11</ecNumber>
    </recommendedName>
    <alternativeName>
        <fullName evidence="8">Gamma-glutamyl kinase</fullName>
        <shortName evidence="8">GK</shortName>
    </alternativeName>
</protein>
<dbReference type="InterPro" id="IPR036393">
    <property type="entry name" value="AceGlu_kinase-like_sf"/>
</dbReference>
<reference evidence="10" key="1">
    <citation type="submission" date="2019-09" db="EMBL/GenBank/DDBJ databases">
        <title>Characterisation of the sponge microbiome using genome-centric metagenomics.</title>
        <authorList>
            <person name="Engelberts J.P."/>
            <person name="Robbins S.J."/>
            <person name="De Goeij J.M."/>
            <person name="Aranda M."/>
            <person name="Bell S.C."/>
            <person name="Webster N.S."/>
        </authorList>
    </citation>
    <scope>NUCLEOTIDE SEQUENCE</scope>
    <source>
        <strain evidence="10">SB0664_bin_27</strain>
    </source>
</reference>
<dbReference type="CDD" id="cd21157">
    <property type="entry name" value="PUA_G5K"/>
    <property type="match status" value="1"/>
</dbReference>
<organism evidence="10">
    <name type="scientific">Caldilineaceae bacterium SB0664_bin_27</name>
    <dbReference type="NCBI Taxonomy" id="2605260"/>
    <lineage>
        <taxon>Bacteria</taxon>
        <taxon>Bacillati</taxon>
        <taxon>Chloroflexota</taxon>
        <taxon>Caldilineae</taxon>
        <taxon>Caldilineales</taxon>
        <taxon>Caldilineaceae</taxon>
    </lineage>
</organism>
<evidence type="ECO:0000313" key="10">
    <source>
        <dbReference type="EMBL" id="MXY95070.1"/>
    </source>
</evidence>
<comment type="catalytic activity">
    <reaction evidence="8">
        <text>L-glutamate + ATP = L-glutamyl 5-phosphate + ADP</text>
        <dbReference type="Rhea" id="RHEA:14877"/>
        <dbReference type="ChEBI" id="CHEBI:29985"/>
        <dbReference type="ChEBI" id="CHEBI:30616"/>
        <dbReference type="ChEBI" id="CHEBI:58274"/>
        <dbReference type="ChEBI" id="CHEBI:456216"/>
        <dbReference type="EC" id="2.7.2.11"/>
    </reaction>
</comment>
<dbReference type="InterPro" id="IPR005715">
    <property type="entry name" value="Glu_5kinase/COase_Synthase"/>
</dbReference>
<dbReference type="Gene3D" id="2.30.130.10">
    <property type="entry name" value="PUA domain"/>
    <property type="match status" value="1"/>
</dbReference>
<feature type="binding site" evidence="8">
    <location>
        <position position="8"/>
    </location>
    <ligand>
        <name>ATP</name>
        <dbReference type="ChEBI" id="CHEBI:30616"/>
    </ligand>
</feature>
<dbReference type="InterPro" id="IPR019797">
    <property type="entry name" value="Glutamate_5-kinase_CS"/>
</dbReference>
<dbReference type="GO" id="GO:0005524">
    <property type="term" value="F:ATP binding"/>
    <property type="evidence" value="ECO:0007669"/>
    <property type="project" value="UniProtKB-KW"/>
</dbReference>
<comment type="similarity">
    <text evidence="8">Belongs to the glutamate 5-kinase family.</text>
</comment>
<feature type="binding site" evidence="8">
    <location>
        <position position="147"/>
    </location>
    <ligand>
        <name>substrate</name>
    </ligand>
</feature>
<feature type="binding site" evidence="8">
    <location>
        <begin position="167"/>
        <end position="168"/>
    </location>
    <ligand>
        <name>ATP</name>
        <dbReference type="ChEBI" id="CHEBI:30616"/>
    </ligand>
</feature>
<dbReference type="AlphaFoldDB" id="A0A6B0YVI0"/>
<dbReference type="PIRSF" id="PIRSF000729">
    <property type="entry name" value="GK"/>
    <property type="match status" value="1"/>
</dbReference>
<keyword evidence="6 8" id="KW-0418">Kinase</keyword>
<evidence type="ECO:0000256" key="1">
    <source>
        <dbReference type="ARBA" id="ARBA00022490"/>
    </source>
</evidence>
<evidence type="ECO:0000256" key="8">
    <source>
        <dbReference type="HAMAP-Rule" id="MF_00456"/>
    </source>
</evidence>
<keyword evidence="7 8" id="KW-0067">ATP-binding</keyword>
<dbReference type="HAMAP" id="MF_00456">
    <property type="entry name" value="ProB"/>
    <property type="match status" value="1"/>
</dbReference>
<dbReference type="InterPro" id="IPR036974">
    <property type="entry name" value="PUA_sf"/>
</dbReference>
<comment type="function">
    <text evidence="8">Catalyzes the transfer of a phosphate group to glutamate to form L-glutamate 5-phosphate.</text>
</comment>
<dbReference type="UniPathway" id="UPA00098">
    <property type="reaction ID" value="UER00359"/>
</dbReference>
<evidence type="ECO:0000256" key="3">
    <source>
        <dbReference type="ARBA" id="ARBA00022650"/>
    </source>
</evidence>
<keyword evidence="4 8" id="KW-0808">Transferase</keyword>
<comment type="pathway">
    <text evidence="8">Amino-acid biosynthesis; L-proline biosynthesis; L-glutamate 5-semialdehyde from L-glutamate: step 1/2.</text>
</comment>